<organism evidence="7">
    <name type="scientific">Arion vulgaris</name>
    <dbReference type="NCBI Taxonomy" id="1028688"/>
    <lineage>
        <taxon>Eukaryota</taxon>
        <taxon>Metazoa</taxon>
        <taxon>Spiralia</taxon>
        <taxon>Lophotrochozoa</taxon>
        <taxon>Mollusca</taxon>
        <taxon>Gastropoda</taxon>
        <taxon>Heterobranchia</taxon>
        <taxon>Euthyneura</taxon>
        <taxon>Panpulmonata</taxon>
        <taxon>Eupulmonata</taxon>
        <taxon>Stylommatophora</taxon>
        <taxon>Helicina</taxon>
        <taxon>Arionoidea</taxon>
        <taxon>Arionidae</taxon>
        <taxon>Arion</taxon>
    </lineage>
</organism>
<evidence type="ECO:0000256" key="4">
    <source>
        <dbReference type="ARBA" id="ARBA00023180"/>
    </source>
</evidence>
<feature type="non-terminal residue" evidence="7">
    <location>
        <position position="1"/>
    </location>
</feature>
<dbReference type="Gene3D" id="2.60.40.60">
    <property type="entry name" value="Cadherins"/>
    <property type="match status" value="2"/>
</dbReference>
<feature type="domain" description="Cadherin" evidence="6">
    <location>
        <begin position="54"/>
        <end position="153"/>
    </location>
</feature>
<evidence type="ECO:0000256" key="1">
    <source>
        <dbReference type="ARBA" id="ARBA00004167"/>
    </source>
</evidence>
<dbReference type="Pfam" id="PF00028">
    <property type="entry name" value="Cadherin"/>
    <property type="match status" value="1"/>
</dbReference>
<dbReference type="SUPFAM" id="SSF49313">
    <property type="entry name" value="Cadherin-like"/>
    <property type="match status" value="2"/>
</dbReference>
<evidence type="ECO:0000313" key="7">
    <source>
        <dbReference type="EMBL" id="CEK98974.1"/>
    </source>
</evidence>
<keyword evidence="3" id="KW-0472">Membrane</keyword>
<dbReference type="EMBL" id="HACG01052103">
    <property type="protein sequence ID" value="CEK98974.1"/>
    <property type="molecule type" value="Transcribed_RNA"/>
</dbReference>
<dbReference type="InterPro" id="IPR050174">
    <property type="entry name" value="Protocadherin/Cadherin-CA"/>
</dbReference>
<dbReference type="GO" id="GO:0005509">
    <property type="term" value="F:calcium ion binding"/>
    <property type="evidence" value="ECO:0007669"/>
    <property type="project" value="UniProtKB-UniRule"/>
</dbReference>
<proteinExistence type="predicted"/>
<protein>
    <recommendedName>
        <fullName evidence="6">Cadherin domain-containing protein</fullName>
    </recommendedName>
</protein>
<name>A0A0B7C0K5_9EUPU</name>
<sequence>SVYGTVTVAAAIDYEAKVSYFGEIIVTDSGVPPLTASIHIGITVNPVNDFTPTFLNVKDVNVNRFDKPGTPVTTFQVSDLDAGFDGQLEYYLSDPTLPFIVDMYTGGVYIGIGLDNPSKSFYDLDVVVADKSKTNVLSSSAKFRVNVVNGNNN</sequence>
<evidence type="ECO:0000259" key="6">
    <source>
        <dbReference type="PROSITE" id="PS50268"/>
    </source>
</evidence>
<dbReference type="GO" id="GO:0007156">
    <property type="term" value="P:homophilic cell adhesion via plasma membrane adhesion molecules"/>
    <property type="evidence" value="ECO:0007669"/>
    <property type="project" value="InterPro"/>
</dbReference>
<comment type="subcellular location">
    <subcellularLocation>
        <location evidence="1">Membrane</location>
        <topology evidence="1">Single-pass membrane protein</topology>
    </subcellularLocation>
</comment>
<evidence type="ECO:0000256" key="3">
    <source>
        <dbReference type="ARBA" id="ARBA00022989"/>
    </source>
</evidence>
<dbReference type="AlphaFoldDB" id="A0A0B7C0K5"/>
<evidence type="ECO:0000256" key="2">
    <source>
        <dbReference type="ARBA" id="ARBA00022692"/>
    </source>
</evidence>
<dbReference type="PANTHER" id="PTHR24028">
    <property type="entry name" value="CADHERIN-87A"/>
    <property type="match status" value="1"/>
</dbReference>
<dbReference type="InterPro" id="IPR015919">
    <property type="entry name" value="Cadherin-like_sf"/>
</dbReference>
<dbReference type="PROSITE" id="PS50268">
    <property type="entry name" value="CADHERIN_2"/>
    <property type="match status" value="2"/>
</dbReference>
<reference evidence="7" key="1">
    <citation type="submission" date="2014-12" db="EMBL/GenBank/DDBJ databases">
        <title>Insight into the proteome of Arion vulgaris.</title>
        <authorList>
            <person name="Aradska J."/>
            <person name="Bulat T."/>
            <person name="Smidak R."/>
            <person name="Sarate P."/>
            <person name="Gangsoo J."/>
            <person name="Sialana F."/>
            <person name="Bilban M."/>
            <person name="Lubec G."/>
        </authorList>
    </citation>
    <scope>NUCLEOTIDE SEQUENCE</scope>
    <source>
        <tissue evidence="7">Skin</tissue>
    </source>
</reference>
<dbReference type="GO" id="GO:0005886">
    <property type="term" value="C:plasma membrane"/>
    <property type="evidence" value="ECO:0007669"/>
    <property type="project" value="TreeGrafter"/>
</dbReference>
<keyword evidence="3" id="KW-1133">Transmembrane helix</keyword>
<gene>
    <name evidence="7" type="primary">ORF220107</name>
</gene>
<dbReference type="SMART" id="SM00112">
    <property type="entry name" value="CA"/>
    <property type="match status" value="1"/>
</dbReference>
<dbReference type="PANTHER" id="PTHR24028:SF328">
    <property type="entry name" value="CADHERIN-3"/>
    <property type="match status" value="1"/>
</dbReference>
<keyword evidence="4" id="KW-0325">Glycoprotein</keyword>
<dbReference type="CDD" id="cd11304">
    <property type="entry name" value="Cadherin_repeat"/>
    <property type="match status" value="2"/>
</dbReference>
<accession>A0A0B7C0K5</accession>
<keyword evidence="2" id="KW-0812">Transmembrane</keyword>
<evidence type="ECO:0000256" key="5">
    <source>
        <dbReference type="PROSITE-ProRule" id="PRU00043"/>
    </source>
</evidence>
<feature type="non-terminal residue" evidence="7">
    <location>
        <position position="153"/>
    </location>
</feature>
<feature type="domain" description="Cadherin" evidence="6">
    <location>
        <begin position="1"/>
        <end position="54"/>
    </location>
</feature>
<keyword evidence="5" id="KW-0106">Calcium</keyword>
<dbReference type="InterPro" id="IPR002126">
    <property type="entry name" value="Cadherin-like_dom"/>
</dbReference>